<feature type="transmembrane region" description="Helical" evidence="5">
    <location>
        <begin position="84"/>
        <end position="102"/>
    </location>
</feature>
<feature type="transmembrane region" description="Helical" evidence="5">
    <location>
        <begin position="55"/>
        <end position="72"/>
    </location>
</feature>
<feature type="transmembrane region" description="Helical" evidence="5">
    <location>
        <begin position="345"/>
        <end position="366"/>
    </location>
</feature>
<gene>
    <name evidence="6" type="ORF">ACFOS1_03360</name>
</gene>
<keyword evidence="7" id="KW-1185">Reference proteome</keyword>
<dbReference type="Gene3D" id="1.20.1250.20">
    <property type="entry name" value="MFS general substrate transporter like domains"/>
    <property type="match status" value="1"/>
</dbReference>
<dbReference type="RefSeq" id="WP_290236213.1">
    <property type="nucleotide sequence ID" value="NZ_JAUFPZ010000002.1"/>
</dbReference>
<organism evidence="6 7">
    <name type="scientific">Zunongwangia endophytica</name>
    <dbReference type="NCBI Taxonomy" id="1808945"/>
    <lineage>
        <taxon>Bacteria</taxon>
        <taxon>Pseudomonadati</taxon>
        <taxon>Bacteroidota</taxon>
        <taxon>Flavobacteriia</taxon>
        <taxon>Flavobacteriales</taxon>
        <taxon>Flavobacteriaceae</taxon>
        <taxon>Zunongwangia</taxon>
    </lineage>
</organism>
<dbReference type="Proteomes" id="UP001595793">
    <property type="component" value="Unassembled WGS sequence"/>
</dbReference>
<evidence type="ECO:0000313" key="6">
    <source>
        <dbReference type="EMBL" id="MFC4026429.1"/>
    </source>
</evidence>
<feature type="transmembrane region" description="Helical" evidence="5">
    <location>
        <begin position="280"/>
        <end position="304"/>
    </location>
</feature>
<accession>A0ABV8H7U5</accession>
<evidence type="ECO:0000256" key="1">
    <source>
        <dbReference type="ARBA" id="ARBA00004141"/>
    </source>
</evidence>
<evidence type="ECO:0000256" key="3">
    <source>
        <dbReference type="ARBA" id="ARBA00022989"/>
    </source>
</evidence>
<evidence type="ECO:0000256" key="4">
    <source>
        <dbReference type="ARBA" id="ARBA00023136"/>
    </source>
</evidence>
<dbReference type="PANTHER" id="PTHR23501:SF5">
    <property type="entry name" value="TRANSPORT PROTEIN"/>
    <property type="match status" value="1"/>
</dbReference>
<feature type="transmembrane region" description="Helical" evidence="5">
    <location>
        <begin position="378"/>
        <end position="401"/>
    </location>
</feature>
<comment type="subcellular location">
    <subcellularLocation>
        <location evidence="1">Membrane</location>
        <topology evidence="1">Multi-pass membrane protein</topology>
    </subcellularLocation>
</comment>
<comment type="caution">
    <text evidence="6">The sequence shown here is derived from an EMBL/GenBank/DDBJ whole genome shotgun (WGS) entry which is preliminary data.</text>
</comment>
<keyword evidence="4 5" id="KW-0472">Membrane</keyword>
<feature type="transmembrane region" description="Helical" evidence="5">
    <location>
        <begin position="215"/>
        <end position="235"/>
    </location>
</feature>
<dbReference type="EMBL" id="JBHSAS010000006">
    <property type="protein sequence ID" value="MFC4026429.1"/>
    <property type="molecule type" value="Genomic_DNA"/>
</dbReference>
<feature type="transmembrane region" description="Helical" evidence="5">
    <location>
        <begin position="108"/>
        <end position="130"/>
    </location>
</feature>
<dbReference type="PANTHER" id="PTHR23501">
    <property type="entry name" value="MAJOR FACILITATOR SUPERFAMILY"/>
    <property type="match status" value="1"/>
</dbReference>
<feature type="transmembrane region" description="Helical" evidence="5">
    <location>
        <begin position="142"/>
        <end position="162"/>
    </location>
</feature>
<feature type="transmembrane region" description="Helical" evidence="5">
    <location>
        <begin position="17"/>
        <end position="40"/>
    </location>
</feature>
<dbReference type="InterPro" id="IPR036259">
    <property type="entry name" value="MFS_trans_sf"/>
</dbReference>
<name>A0ABV8H7U5_9FLAO</name>
<protein>
    <submittedName>
        <fullName evidence="6">MFS transporter</fullName>
    </submittedName>
</protein>
<dbReference type="SUPFAM" id="SSF103473">
    <property type="entry name" value="MFS general substrate transporter"/>
    <property type="match status" value="1"/>
</dbReference>
<proteinExistence type="predicted"/>
<evidence type="ECO:0000313" key="7">
    <source>
        <dbReference type="Proteomes" id="UP001595793"/>
    </source>
</evidence>
<evidence type="ECO:0000256" key="2">
    <source>
        <dbReference type="ARBA" id="ARBA00022692"/>
    </source>
</evidence>
<feature type="transmembrane region" description="Helical" evidence="5">
    <location>
        <begin position="316"/>
        <end position="338"/>
    </location>
</feature>
<keyword evidence="2 5" id="KW-0812">Transmembrane</keyword>
<keyword evidence="3 5" id="KW-1133">Transmembrane helix</keyword>
<feature type="transmembrane region" description="Helical" evidence="5">
    <location>
        <begin position="174"/>
        <end position="194"/>
    </location>
</feature>
<feature type="transmembrane region" description="Helical" evidence="5">
    <location>
        <begin position="497"/>
        <end position="518"/>
    </location>
</feature>
<sequence length="532" mass="59743">MASEKNQAIFKSWATDWLILLAIFLFLLPIASVLGIYLAGTNSAATYYGIDSTDVRYSVVVFYLAIASAFPLEKSFFNYFSSKSYLIGASIVFVCINLILYFTNSFAVLLILRFVGGALSLSFIGISFSLIFRQFHAQRSRVLGYATLYSCLFVTAPLAQILDANVFTHYDFNTIFLIKIYMVLPGLLLFLFLLKSNVDLRPEGKLPFKGVDWQSFVIYSAALLLIGYILLYGQYYHWFKSLKITFCMIAFIFLLLVFVLRQLKLKTPYISLKIFKVRNFRIGMVLLFVFYLAKGDTSVLYGFFRNSVQLDAYHQGYVMLLNGFGIVLGAFLSARFILAGRKIRLIWLTGFGSLLLYHLLSLNVLGNQAEMSTLLLPLFLQGFGNGVLIVSIVIFYVTSVASEIGFSASVTGVAFRFFSFTASMALVAFMGLHQQKIHQQSFAANITADNPVAMQEISKYSNALQQEGKLVASNKAAKALLNKEVGKQANLMFARDYFIYMSIFIGLVMLAIAVIPHFHYKIRKIGAKLIPV</sequence>
<feature type="transmembrane region" description="Helical" evidence="5">
    <location>
        <begin position="413"/>
        <end position="432"/>
    </location>
</feature>
<evidence type="ECO:0000256" key="5">
    <source>
        <dbReference type="SAM" id="Phobius"/>
    </source>
</evidence>
<feature type="transmembrane region" description="Helical" evidence="5">
    <location>
        <begin position="241"/>
        <end position="260"/>
    </location>
</feature>
<reference evidence="7" key="1">
    <citation type="journal article" date="2019" name="Int. J. Syst. Evol. Microbiol.">
        <title>The Global Catalogue of Microorganisms (GCM) 10K type strain sequencing project: providing services to taxonomists for standard genome sequencing and annotation.</title>
        <authorList>
            <consortium name="The Broad Institute Genomics Platform"/>
            <consortium name="The Broad Institute Genome Sequencing Center for Infectious Disease"/>
            <person name="Wu L."/>
            <person name="Ma J."/>
        </authorList>
    </citation>
    <scope>NUCLEOTIDE SEQUENCE [LARGE SCALE GENOMIC DNA]</scope>
    <source>
        <strain evidence="7">CECT 9128</strain>
    </source>
</reference>